<sequence>MYRRDKKHPWEKSMEMIIRLHRKIAPELIAIFEERYNILRHIYHAQPVGRRSLSATLDTGERVVRAQVDFLKNAGLVDFSPLGMTITESGQAILAELAEYIRQLHGLTVLEQEIAQALSVGTVVIIPGDSETNNMVAKELGRAAASVLSQQLGRPLTIAVSGGSTMANVAEALTVSAPQTLVVPARGGLGEQVEYQANTVAAVMANNLGGKYRLLHIHDGLSEEALETVLTGDSPMRAVVDRIKRADILIYSIGQAGRMAERRGIRKELRRQILEQGAAGEALGHYCTLDGKIVHVTSSLGLKLNDLAEIGMVIAVAGGAAKAAAIVAVAHAGSQDVLVVDEAAARAIQMIIHPTSA</sequence>
<evidence type="ECO:0000259" key="5">
    <source>
        <dbReference type="Pfam" id="PF04198"/>
    </source>
</evidence>
<accession>F7NJR2</accession>
<organism evidence="7 8">
    <name type="scientific">Acetonema longum DSM 6540</name>
    <dbReference type="NCBI Taxonomy" id="1009370"/>
    <lineage>
        <taxon>Bacteria</taxon>
        <taxon>Bacillati</taxon>
        <taxon>Bacillota</taxon>
        <taxon>Negativicutes</taxon>
        <taxon>Acetonemataceae</taxon>
        <taxon>Acetonema</taxon>
    </lineage>
</organism>
<reference evidence="7 8" key="1">
    <citation type="journal article" date="2011" name="EMBO J.">
        <title>Structural diversity of bacterial flagellar motors.</title>
        <authorList>
            <person name="Chen S."/>
            <person name="Beeby M."/>
            <person name="Murphy G.E."/>
            <person name="Leadbetter J.R."/>
            <person name="Hendrixson D.R."/>
            <person name="Briegel A."/>
            <person name="Li Z."/>
            <person name="Shi J."/>
            <person name="Tocheva E.I."/>
            <person name="Muller A."/>
            <person name="Dobro M.J."/>
            <person name="Jensen G.J."/>
        </authorList>
    </citation>
    <scope>NUCLEOTIDE SEQUENCE [LARGE SCALE GENOMIC DNA]</scope>
    <source>
        <strain evidence="7 8">DSM 6540</strain>
    </source>
</reference>
<dbReference type="EMBL" id="AFGF01000098">
    <property type="protein sequence ID" value="EGO63718.1"/>
    <property type="molecule type" value="Genomic_DNA"/>
</dbReference>
<name>F7NJR2_9FIRM</name>
<dbReference type="SUPFAM" id="SSF100950">
    <property type="entry name" value="NagB/RpiA/CoA transferase-like"/>
    <property type="match status" value="1"/>
</dbReference>
<dbReference type="GO" id="GO:0030246">
    <property type="term" value="F:carbohydrate binding"/>
    <property type="evidence" value="ECO:0007669"/>
    <property type="project" value="InterPro"/>
</dbReference>
<dbReference type="AlphaFoldDB" id="F7NJR2"/>
<dbReference type="InterPro" id="IPR036388">
    <property type="entry name" value="WH-like_DNA-bd_sf"/>
</dbReference>
<dbReference type="Gene3D" id="3.40.50.1360">
    <property type="match status" value="1"/>
</dbReference>
<comment type="similarity">
    <text evidence="1">Belongs to the SorC transcriptional regulatory family.</text>
</comment>
<dbReference type="STRING" id="1009370.ALO_11599"/>
<dbReference type="Pfam" id="PF04198">
    <property type="entry name" value="Sugar-bind"/>
    <property type="match status" value="1"/>
</dbReference>
<evidence type="ECO:0000256" key="4">
    <source>
        <dbReference type="ARBA" id="ARBA00023163"/>
    </source>
</evidence>
<dbReference type="SUPFAM" id="SSF46785">
    <property type="entry name" value="Winged helix' DNA-binding domain"/>
    <property type="match status" value="1"/>
</dbReference>
<feature type="domain" description="CggR N-terminal DNA binding" evidence="6">
    <location>
        <begin position="31"/>
        <end position="100"/>
    </location>
</feature>
<dbReference type="Proteomes" id="UP000003240">
    <property type="component" value="Unassembled WGS sequence"/>
</dbReference>
<keyword evidence="3" id="KW-0238">DNA-binding</keyword>
<dbReference type="InterPro" id="IPR051054">
    <property type="entry name" value="SorC_transcr_regulators"/>
</dbReference>
<keyword evidence="4" id="KW-0804">Transcription</keyword>
<gene>
    <name evidence="7" type="ORF">ALO_11599</name>
</gene>
<feature type="domain" description="Sugar-binding" evidence="5">
    <location>
        <begin position="105"/>
        <end position="348"/>
    </location>
</feature>
<dbReference type="InterPro" id="IPR007324">
    <property type="entry name" value="Sugar-bd_dom_put"/>
</dbReference>
<dbReference type="Gene3D" id="1.10.10.10">
    <property type="entry name" value="Winged helix-like DNA-binding domain superfamily/Winged helix DNA-binding domain"/>
    <property type="match status" value="1"/>
</dbReference>
<evidence type="ECO:0000313" key="8">
    <source>
        <dbReference type="Proteomes" id="UP000003240"/>
    </source>
</evidence>
<dbReference type="InterPro" id="IPR048715">
    <property type="entry name" value="CggR_N"/>
</dbReference>
<dbReference type="PANTHER" id="PTHR34294">
    <property type="entry name" value="TRANSCRIPTIONAL REGULATOR-RELATED"/>
    <property type="match status" value="1"/>
</dbReference>
<dbReference type="Pfam" id="PF21715">
    <property type="entry name" value="CggR_N"/>
    <property type="match status" value="1"/>
</dbReference>
<proteinExistence type="inferred from homology"/>
<protein>
    <submittedName>
        <fullName evidence="7">Transcriptional regulator, DeoR family protein</fullName>
    </submittedName>
</protein>
<dbReference type="PANTHER" id="PTHR34294:SF5">
    <property type="entry name" value="CENTRAL GLYCOLYTIC GENES REGULATOR"/>
    <property type="match status" value="1"/>
</dbReference>
<evidence type="ECO:0000256" key="3">
    <source>
        <dbReference type="ARBA" id="ARBA00023125"/>
    </source>
</evidence>
<comment type="caution">
    <text evidence="7">The sequence shown here is derived from an EMBL/GenBank/DDBJ whole genome shotgun (WGS) entry which is preliminary data.</text>
</comment>
<keyword evidence="2" id="KW-0805">Transcription regulation</keyword>
<dbReference type="InterPro" id="IPR037171">
    <property type="entry name" value="NagB/RpiA_transferase-like"/>
</dbReference>
<evidence type="ECO:0000259" key="6">
    <source>
        <dbReference type="Pfam" id="PF21715"/>
    </source>
</evidence>
<dbReference type="InterPro" id="IPR036390">
    <property type="entry name" value="WH_DNA-bd_sf"/>
</dbReference>
<keyword evidence="8" id="KW-1185">Reference proteome</keyword>
<evidence type="ECO:0000313" key="7">
    <source>
        <dbReference type="EMBL" id="EGO63718.1"/>
    </source>
</evidence>
<dbReference type="GO" id="GO:0003677">
    <property type="term" value="F:DNA binding"/>
    <property type="evidence" value="ECO:0007669"/>
    <property type="project" value="UniProtKB-KW"/>
</dbReference>
<evidence type="ECO:0000256" key="1">
    <source>
        <dbReference type="ARBA" id="ARBA00010466"/>
    </source>
</evidence>
<dbReference type="eggNOG" id="COG2390">
    <property type="taxonomic scope" value="Bacteria"/>
</dbReference>
<evidence type="ECO:0000256" key="2">
    <source>
        <dbReference type="ARBA" id="ARBA00023015"/>
    </source>
</evidence>